<protein>
    <recommendedName>
        <fullName evidence="2">Fibronectin type-III domain-containing protein</fullName>
    </recommendedName>
</protein>
<dbReference type="InterPro" id="IPR036116">
    <property type="entry name" value="FN3_sf"/>
</dbReference>
<evidence type="ECO:0000256" key="1">
    <source>
        <dbReference type="SAM" id="SignalP"/>
    </source>
</evidence>
<dbReference type="AlphaFoldDB" id="A0A653AGG3"/>
<dbReference type="PROSITE" id="PS50853">
    <property type="entry name" value="FN3"/>
    <property type="match status" value="1"/>
</dbReference>
<dbReference type="InterPro" id="IPR013783">
    <property type="entry name" value="Ig-like_fold"/>
</dbReference>
<evidence type="ECO:0000313" key="3">
    <source>
        <dbReference type="EMBL" id="VBB47152.1"/>
    </source>
</evidence>
<dbReference type="PROSITE" id="PS51257">
    <property type="entry name" value="PROKAR_LIPOPROTEIN"/>
    <property type="match status" value="1"/>
</dbReference>
<dbReference type="EMBL" id="UPXZ01000037">
    <property type="protein sequence ID" value="VBB47152.1"/>
    <property type="molecule type" value="Genomic_DNA"/>
</dbReference>
<dbReference type="Gene3D" id="2.60.40.10">
    <property type="entry name" value="Immunoglobulins"/>
    <property type="match status" value="1"/>
</dbReference>
<dbReference type="SUPFAM" id="SSF49265">
    <property type="entry name" value="Fibronectin type III"/>
    <property type="match status" value="1"/>
</dbReference>
<reference evidence="3" key="1">
    <citation type="submission" date="2018-07" db="EMBL/GenBank/DDBJ databases">
        <authorList>
            <consortium name="Genoscope - CEA"/>
            <person name="William W."/>
        </authorList>
    </citation>
    <scope>NUCLEOTIDE SEQUENCE</scope>
    <source>
        <strain evidence="3">IK1</strain>
    </source>
</reference>
<feature type="domain" description="Fibronectin type-III" evidence="2">
    <location>
        <begin position="241"/>
        <end position="338"/>
    </location>
</feature>
<dbReference type="CDD" id="cd00063">
    <property type="entry name" value="FN3"/>
    <property type="match status" value="1"/>
</dbReference>
<dbReference type="InterPro" id="IPR003961">
    <property type="entry name" value="FN3_dom"/>
</dbReference>
<proteinExistence type="predicted"/>
<accession>A0A653AGG3</accession>
<organism evidence="3">
    <name type="scientific">uncultured Paludibacter sp</name>
    <dbReference type="NCBI Taxonomy" id="497635"/>
    <lineage>
        <taxon>Bacteria</taxon>
        <taxon>Pseudomonadati</taxon>
        <taxon>Bacteroidota</taxon>
        <taxon>Bacteroidia</taxon>
        <taxon>Bacteroidales</taxon>
        <taxon>Paludibacteraceae</taxon>
        <taxon>Paludibacter</taxon>
        <taxon>environmental samples</taxon>
    </lineage>
</organism>
<keyword evidence="1" id="KW-0732">Signal</keyword>
<feature type="signal peptide" evidence="1">
    <location>
        <begin position="1"/>
        <end position="18"/>
    </location>
</feature>
<gene>
    <name evidence="3" type="ORF">TRIP_D420072</name>
</gene>
<sequence>MKKIIYILIAIISASFLACENNKIINEETVSEINPNNLYAKTQFNFDMKDFAMAVSKAVNTNKSFRKLIKEEAMKQFDGDYDILLSNIIEKSVAHNDVDEGINTPNKVKANFRVKDLLEDAFYTLNKENKLESTRAKTIVKRMDSRQLTAASSSALIDELSEEYPNLQISVPIHAEDLEDESYIPPVVFIPDEADESTTEYLPVFDEDGITMIDAVDEPDDAVLVIGMNERILLVTEDVTPPTPTNLTAQVKEYGIYLNWMMPTETDATNTSGYRIYRAIGNDLSYTLLGSVKGYSNREYIDINVTNNVTYRYYVIAYNDYQTSEKSNYINITPSRPNAPISFSVDPEALNIIKLSWTFAPEEYNGKVNIYKRQMGISISYGSPIASLQMPADEYFDTSITPGQKVEYKIERETATGKSLIKYDFIHVPYRDISKNSKVFIRKLKFSDIGKIESWWKGAPEFSIKALGINGNSTVEIGNFFIRLKNRDNNSWTTVPNNKGTVTYNWKPENSRWYDCISFYFVEWDGGGTIFNPWDNLTLMGQKFAKVYETDKTSKEVKGALEMLEVTGELIKELYQEGDEKIGYVHLNYYDNPKGEYSTNSAEKGGVLTVQFSDVE</sequence>
<name>A0A653AGG3_9BACT</name>
<feature type="chain" id="PRO_5024862148" description="Fibronectin type-III domain-containing protein" evidence="1">
    <location>
        <begin position="19"/>
        <end position="616"/>
    </location>
</feature>
<evidence type="ECO:0000259" key="2">
    <source>
        <dbReference type="PROSITE" id="PS50853"/>
    </source>
</evidence>